<feature type="transmembrane region" description="Helical" evidence="19">
    <location>
        <begin position="36"/>
        <end position="55"/>
    </location>
</feature>
<comment type="similarity">
    <text evidence="4 19">Belongs to the CobS family.</text>
</comment>
<sequence>MAKVWPRFIHALTFYTRIPGPKSVQYDPETLTRGNVFFPLIGYLVAAFAALVLYVSGMLFSLPIAVLLSMAATIWLTGSFHEDGFADTCDGFGGGYGKKAILTIMKDSRVGTYASVGLTILLLLKFQSLSDSAEPILALFVGHTVSRFFPLLSMSLLPYVREHTDSKSAQHKLSLSLPELMFAAIWPLLALAFLPWQSILVLIACLSLMCILLNRWFKKQLGGITGDCLGASQQIYEVTVYLLLGSTLCAVT</sequence>
<reference evidence="20 21" key="1">
    <citation type="submission" date="2018-09" db="EMBL/GenBank/DDBJ databases">
        <authorList>
            <person name="Wang F."/>
        </authorList>
    </citation>
    <scope>NUCLEOTIDE SEQUENCE [LARGE SCALE GENOMIC DNA]</scope>
    <source>
        <strain evidence="20 21">PLHSC7-2</strain>
    </source>
</reference>
<dbReference type="PANTHER" id="PTHR34148">
    <property type="entry name" value="ADENOSYLCOBINAMIDE-GDP RIBAZOLETRANSFERASE"/>
    <property type="match status" value="1"/>
</dbReference>
<evidence type="ECO:0000256" key="1">
    <source>
        <dbReference type="ARBA" id="ARBA00001946"/>
    </source>
</evidence>
<comment type="subcellular location">
    <subcellularLocation>
        <location evidence="2 19">Cell membrane</location>
        <topology evidence="2 19">Multi-pass membrane protein</topology>
    </subcellularLocation>
</comment>
<feature type="transmembrane region" description="Helical" evidence="19">
    <location>
        <begin position="136"/>
        <end position="160"/>
    </location>
</feature>
<evidence type="ECO:0000256" key="4">
    <source>
        <dbReference type="ARBA" id="ARBA00010561"/>
    </source>
</evidence>
<keyword evidence="21" id="KW-1185">Reference proteome</keyword>
<evidence type="ECO:0000256" key="17">
    <source>
        <dbReference type="ARBA" id="ARBA00048623"/>
    </source>
</evidence>
<evidence type="ECO:0000256" key="14">
    <source>
        <dbReference type="ARBA" id="ARBA00025228"/>
    </source>
</evidence>
<comment type="caution">
    <text evidence="20">The sequence shown here is derived from an EMBL/GenBank/DDBJ whole genome shotgun (WGS) entry which is preliminary data.</text>
</comment>
<reference evidence="20 21" key="2">
    <citation type="submission" date="2019-01" db="EMBL/GenBank/DDBJ databases">
        <title>Motilimonas pumilus sp. nov., isolated from the gut of sea cucumber (Apostichopus japonicus).</title>
        <authorList>
            <person name="Wang F.-Q."/>
            <person name="Ren L.-H."/>
            <person name="Lin Y.-W."/>
            <person name="Sun G.-H."/>
            <person name="Du Z.-J."/>
            <person name="Zhao J.-X."/>
            <person name="Liu X.-J."/>
            <person name="Liu L.-J."/>
        </authorList>
    </citation>
    <scope>NUCLEOTIDE SEQUENCE [LARGE SCALE GENOMIC DNA]</scope>
    <source>
        <strain evidence="20 21">PLHSC7-2</strain>
    </source>
</reference>
<comment type="pathway">
    <text evidence="3 19">Cofactor biosynthesis; adenosylcobalamin biosynthesis; adenosylcobalamin from cob(II)yrinate a,c-diamide: step 7/7.</text>
</comment>
<evidence type="ECO:0000256" key="3">
    <source>
        <dbReference type="ARBA" id="ARBA00004663"/>
    </source>
</evidence>
<keyword evidence="9 19" id="KW-0808">Transferase</keyword>
<dbReference type="EC" id="2.7.8.26" evidence="5 19"/>
<keyword evidence="7 19" id="KW-1003">Cell membrane</keyword>
<dbReference type="GO" id="GO:0005886">
    <property type="term" value="C:plasma membrane"/>
    <property type="evidence" value="ECO:0007669"/>
    <property type="project" value="UniProtKB-SubCell"/>
</dbReference>
<keyword evidence="13 19" id="KW-0472">Membrane</keyword>
<feature type="transmembrane region" description="Helical" evidence="19">
    <location>
        <begin position="62"/>
        <end position="80"/>
    </location>
</feature>
<evidence type="ECO:0000313" key="20">
    <source>
        <dbReference type="EMBL" id="RJG40259.1"/>
    </source>
</evidence>
<evidence type="ECO:0000256" key="10">
    <source>
        <dbReference type="ARBA" id="ARBA00022692"/>
    </source>
</evidence>
<feature type="transmembrane region" description="Helical" evidence="19">
    <location>
        <begin position="180"/>
        <end position="213"/>
    </location>
</feature>
<dbReference type="AlphaFoldDB" id="A0A418YBA3"/>
<dbReference type="InterPro" id="IPR003805">
    <property type="entry name" value="CobS"/>
</dbReference>
<dbReference type="EMBL" id="QZCH01000026">
    <property type="protein sequence ID" value="RJG40259.1"/>
    <property type="molecule type" value="Genomic_DNA"/>
</dbReference>
<comment type="function">
    <text evidence="14 19">Joins adenosylcobinamide-GDP and alpha-ribazole to generate adenosylcobalamin (Ado-cobalamin). Also synthesizes adenosylcobalamin 5'-phosphate from adenosylcobinamide-GDP and alpha-ribazole 5'-phosphate.</text>
</comment>
<evidence type="ECO:0000256" key="6">
    <source>
        <dbReference type="ARBA" id="ARBA00015850"/>
    </source>
</evidence>
<evidence type="ECO:0000256" key="2">
    <source>
        <dbReference type="ARBA" id="ARBA00004651"/>
    </source>
</evidence>
<organism evidence="20 21">
    <name type="scientific">Motilimonas pumila</name>
    <dbReference type="NCBI Taxonomy" id="2303987"/>
    <lineage>
        <taxon>Bacteria</taxon>
        <taxon>Pseudomonadati</taxon>
        <taxon>Pseudomonadota</taxon>
        <taxon>Gammaproteobacteria</taxon>
        <taxon>Alteromonadales</taxon>
        <taxon>Alteromonadales genera incertae sedis</taxon>
        <taxon>Motilimonas</taxon>
    </lineage>
</organism>
<keyword evidence="11 19" id="KW-0460">Magnesium</keyword>
<evidence type="ECO:0000256" key="19">
    <source>
        <dbReference type="HAMAP-Rule" id="MF_00719"/>
    </source>
</evidence>
<evidence type="ECO:0000256" key="12">
    <source>
        <dbReference type="ARBA" id="ARBA00022989"/>
    </source>
</evidence>
<accession>A0A418YBA3</accession>
<evidence type="ECO:0000256" key="18">
    <source>
        <dbReference type="ARBA" id="ARBA00049504"/>
    </source>
</evidence>
<evidence type="ECO:0000256" key="9">
    <source>
        <dbReference type="ARBA" id="ARBA00022679"/>
    </source>
</evidence>
<keyword evidence="10 19" id="KW-0812">Transmembrane</keyword>
<dbReference type="OrthoDB" id="9794626at2"/>
<evidence type="ECO:0000256" key="13">
    <source>
        <dbReference type="ARBA" id="ARBA00023136"/>
    </source>
</evidence>
<dbReference type="GO" id="GO:0051073">
    <property type="term" value="F:adenosylcobinamide-GDP ribazoletransferase activity"/>
    <property type="evidence" value="ECO:0007669"/>
    <property type="project" value="UniProtKB-UniRule"/>
</dbReference>
<dbReference type="UniPathway" id="UPA00148">
    <property type="reaction ID" value="UER00238"/>
</dbReference>
<dbReference type="PANTHER" id="PTHR34148:SF1">
    <property type="entry name" value="ADENOSYLCOBINAMIDE-GDP RIBAZOLETRANSFERASE"/>
    <property type="match status" value="1"/>
</dbReference>
<evidence type="ECO:0000256" key="15">
    <source>
        <dbReference type="ARBA" id="ARBA00032605"/>
    </source>
</evidence>
<dbReference type="RefSeq" id="WP_119911912.1">
    <property type="nucleotide sequence ID" value="NZ_QZCH01000026.1"/>
</dbReference>
<evidence type="ECO:0000256" key="16">
    <source>
        <dbReference type="ARBA" id="ARBA00032853"/>
    </source>
</evidence>
<gene>
    <name evidence="19 20" type="primary">cobS</name>
    <name evidence="20" type="ORF">D1Z90_16575</name>
</gene>
<evidence type="ECO:0000313" key="21">
    <source>
        <dbReference type="Proteomes" id="UP000283255"/>
    </source>
</evidence>
<dbReference type="GO" id="GO:0009236">
    <property type="term" value="P:cobalamin biosynthetic process"/>
    <property type="evidence" value="ECO:0007669"/>
    <property type="project" value="UniProtKB-UniRule"/>
</dbReference>
<evidence type="ECO:0000256" key="7">
    <source>
        <dbReference type="ARBA" id="ARBA00022475"/>
    </source>
</evidence>
<proteinExistence type="inferred from homology"/>
<dbReference type="Proteomes" id="UP000283255">
    <property type="component" value="Unassembled WGS sequence"/>
</dbReference>
<evidence type="ECO:0000256" key="11">
    <source>
        <dbReference type="ARBA" id="ARBA00022842"/>
    </source>
</evidence>
<protein>
    <recommendedName>
        <fullName evidence="6 19">Adenosylcobinamide-GDP ribazoletransferase</fullName>
        <ecNumber evidence="5 19">2.7.8.26</ecNumber>
    </recommendedName>
    <alternativeName>
        <fullName evidence="16 19">Cobalamin synthase</fullName>
    </alternativeName>
    <alternativeName>
        <fullName evidence="15 19">Cobalamin-5'-phosphate synthase</fullName>
    </alternativeName>
</protein>
<comment type="cofactor">
    <cofactor evidence="1 19">
        <name>Mg(2+)</name>
        <dbReference type="ChEBI" id="CHEBI:18420"/>
    </cofactor>
</comment>
<keyword evidence="8 19" id="KW-0169">Cobalamin biosynthesis</keyword>
<evidence type="ECO:0000256" key="5">
    <source>
        <dbReference type="ARBA" id="ARBA00013200"/>
    </source>
</evidence>
<comment type="catalytic activity">
    <reaction evidence="18 19">
        <text>alpha-ribazole 5'-phosphate + adenosylcob(III)inamide-GDP = adenosylcob(III)alamin 5'-phosphate + GMP + H(+)</text>
        <dbReference type="Rhea" id="RHEA:23560"/>
        <dbReference type="ChEBI" id="CHEBI:15378"/>
        <dbReference type="ChEBI" id="CHEBI:57918"/>
        <dbReference type="ChEBI" id="CHEBI:58115"/>
        <dbReference type="ChEBI" id="CHEBI:60487"/>
        <dbReference type="ChEBI" id="CHEBI:60493"/>
        <dbReference type="EC" id="2.7.8.26"/>
    </reaction>
</comment>
<comment type="catalytic activity">
    <reaction evidence="17 19">
        <text>alpha-ribazole + adenosylcob(III)inamide-GDP = adenosylcob(III)alamin + GMP + H(+)</text>
        <dbReference type="Rhea" id="RHEA:16049"/>
        <dbReference type="ChEBI" id="CHEBI:10329"/>
        <dbReference type="ChEBI" id="CHEBI:15378"/>
        <dbReference type="ChEBI" id="CHEBI:18408"/>
        <dbReference type="ChEBI" id="CHEBI:58115"/>
        <dbReference type="ChEBI" id="CHEBI:60487"/>
        <dbReference type="EC" id="2.7.8.26"/>
    </reaction>
</comment>
<keyword evidence="12 19" id="KW-1133">Transmembrane helix</keyword>
<dbReference type="GO" id="GO:0008818">
    <property type="term" value="F:cobalamin 5'-phosphate synthase activity"/>
    <property type="evidence" value="ECO:0007669"/>
    <property type="project" value="UniProtKB-UniRule"/>
</dbReference>
<dbReference type="HAMAP" id="MF_00719">
    <property type="entry name" value="CobS"/>
    <property type="match status" value="1"/>
</dbReference>
<evidence type="ECO:0000256" key="8">
    <source>
        <dbReference type="ARBA" id="ARBA00022573"/>
    </source>
</evidence>
<name>A0A418YBA3_9GAMM</name>
<dbReference type="Pfam" id="PF02654">
    <property type="entry name" value="CobS"/>
    <property type="match status" value="1"/>
</dbReference>
<dbReference type="NCBIfam" id="TIGR00317">
    <property type="entry name" value="cobS"/>
    <property type="match status" value="1"/>
</dbReference>